<dbReference type="Gene3D" id="3.40.50.720">
    <property type="entry name" value="NAD(P)-binding Rossmann-like Domain"/>
    <property type="match status" value="1"/>
</dbReference>
<protein>
    <submittedName>
        <fullName evidence="1">Uncharacterized protein</fullName>
    </submittedName>
</protein>
<dbReference type="Proteomes" id="UP000044841">
    <property type="component" value="Unassembled WGS sequence"/>
</dbReference>
<dbReference type="SUPFAM" id="SSF51735">
    <property type="entry name" value="NAD(P)-binding Rossmann-fold domains"/>
    <property type="match status" value="1"/>
</dbReference>
<reference evidence="1 2" key="1">
    <citation type="submission" date="2015-07" db="EMBL/GenBank/DDBJ databases">
        <authorList>
            <person name="Noorani M."/>
        </authorList>
    </citation>
    <scope>NUCLEOTIDE SEQUENCE [LARGE SCALE GENOMIC DNA]</scope>
    <source>
        <strain evidence="1">BBA 69670</strain>
    </source>
</reference>
<evidence type="ECO:0000313" key="2">
    <source>
        <dbReference type="Proteomes" id="UP000044841"/>
    </source>
</evidence>
<gene>
    <name evidence="1" type="ORF">RSOLAG22IIIB_10633</name>
</gene>
<keyword evidence="2" id="KW-1185">Reference proteome</keyword>
<dbReference type="AlphaFoldDB" id="A0A0K6G3X9"/>
<dbReference type="InterPro" id="IPR036291">
    <property type="entry name" value="NAD(P)-bd_dom_sf"/>
</dbReference>
<dbReference type="EMBL" id="CYGV01001359">
    <property type="protein sequence ID" value="CUA73226.1"/>
    <property type="molecule type" value="Genomic_DNA"/>
</dbReference>
<organism evidence="1 2">
    <name type="scientific">Rhizoctonia solani</name>
    <dbReference type="NCBI Taxonomy" id="456999"/>
    <lineage>
        <taxon>Eukaryota</taxon>
        <taxon>Fungi</taxon>
        <taxon>Dikarya</taxon>
        <taxon>Basidiomycota</taxon>
        <taxon>Agaricomycotina</taxon>
        <taxon>Agaricomycetes</taxon>
        <taxon>Cantharellales</taxon>
        <taxon>Ceratobasidiaceae</taxon>
        <taxon>Rhizoctonia</taxon>
    </lineage>
</organism>
<evidence type="ECO:0000313" key="1">
    <source>
        <dbReference type="EMBL" id="CUA73226.1"/>
    </source>
</evidence>
<name>A0A0K6G3X9_9AGAM</name>
<proteinExistence type="predicted"/>
<sequence>MILSGGGRIIGACSVAGKLRRSNLAVPYFGAYCMAKYASTHTLQQLLISIWLKDIISKCEYAPILERKPLETVATHGKSTPERNAGLVIFLASPAAANINGASSNTVLARSGYNKVTGL</sequence>
<accession>A0A0K6G3X9</accession>